<keyword evidence="3" id="KW-1185">Reference proteome</keyword>
<feature type="chain" id="PRO_5032272485" description="Transglutaminase-like domain-containing protein" evidence="1">
    <location>
        <begin position="20"/>
        <end position="179"/>
    </location>
</feature>
<evidence type="ECO:0008006" key="4">
    <source>
        <dbReference type="Google" id="ProtNLM"/>
    </source>
</evidence>
<feature type="signal peptide" evidence="1">
    <location>
        <begin position="1"/>
        <end position="19"/>
    </location>
</feature>
<gene>
    <name evidence="2" type="ORF">GQF02_15070</name>
</gene>
<accession>A0A845BPB6</accession>
<evidence type="ECO:0000313" key="2">
    <source>
        <dbReference type="EMBL" id="MXR38292.1"/>
    </source>
</evidence>
<proteinExistence type="predicted"/>
<protein>
    <recommendedName>
        <fullName evidence="4">Transglutaminase-like domain-containing protein</fullName>
    </recommendedName>
</protein>
<sequence>MLLLLIGSLLFACAGKTQAEALTICYHYGCSKSASFFPAADTRDEVAALFKQVASAPEERAAISLAVQRLYREAAQHAPIASDKGGNLADGTADGRMDCVDHSQNDTTFLHYLARQGLLQHHRVADTVWRAPWIIDLHYASRIIETADDSNWVVDSWFFDFGHEPVIVPYQLWKKGYHP</sequence>
<dbReference type="EMBL" id="WSSB01000019">
    <property type="protein sequence ID" value="MXR38292.1"/>
    <property type="molecule type" value="Genomic_DNA"/>
</dbReference>
<name>A0A845BPB6_9NEIS</name>
<reference evidence="2 3" key="1">
    <citation type="submission" date="2019-12" db="EMBL/GenBank/DDBJ databases">
        <title>Neisseriaceae gen. nov. sp. Genome sequencing and assembly.</title>
        <authorList>
            <person name="Liu Z."/>
            <person name="Li A."/>
        </authorList>
    </citation>
    <scope>NUCLEOTIDE SEQUENCE [LARGE SCALE GENOMIC DNA]</scope>
    <source>
        <strain evidence="2 3">B2N2-7</strain>
    </source>
</reference>
<keyword evidence="1" id="KW-0732">Signal</keyword>
<evidence type="ECO:0000313" key="3">
    <source>
        <dbReference type="Proteomes" id="UP000467214"/>
    </source>
</evidence>
<dbReference type="Proteomes" id="UP000467214">
    <property type="component" value="Unassembled WGS sequence"/>
</dbReference>
<comment type="caution">
    <text evidence="2">The sequence shown here is derived from an EMBL/GenBank/DDBJ whole genome shotgun (WGS) entry which is preliminary data.</text>
</comment>
<evidence type="ECO:0000256" key="1">
    <source>
        <dbReference type="SAM" id="SignalP"/>
    </source>
</evidence>
<organism evidence="2 3">
    <name type="scientific">Craterilacuibacter sinensis</name>
    <dbReference type="NCBI Taxonomy" id="2686017"/>
    <lineage>
        <taxon>Bacteria</taxon>
        <taxon>Pseudomonadati</taxon>
        <taxon>Pseudomonadota</taxon>
        <taxon>Betaproteobacteria</taxon>
        <taxon>Neisseriales</taxon>
        <taxon>Neisseriaceae</taxon>
        <taxon>Craterilacuibacter</taxon>
    </lineage>
</organism>
<dbReference type="AlphaFoldDB" id="A0A845BPB6"/>